<gene>
    <name evidence="1" type="ORF">E2C01_053043</name>
</gene>
<organism evidence="1 2">
    <name type="scientific">Portunus trituberculatus</name>
    <name type="common">Swimming crab</name>
    <name type="synonym">Neptunus trituberculatus</name>
    <dbReference type="NCBI Taxonomy" id="210409"/>
    <lineage>
        <taxon>Eukaryota</taxon>
        <taxon>Metazoa</taxon>
        <taxon>Ecdysozoa</taxon>
        <taxon>Arthropoda</taxon>
        <taxon>Crustacea</taxon>
        <taxon>Multicrustacea</taxon>
        <taxon>Malacostraca</taxon>
        <taxon>Eumalacostraca</taxon>
        <taxon>Eucarida</taxon>
        <taxon>Decapoda</taxon>
        <taxon>Pleocyemata</taxon>
        <taxon>Brachyura</taxon>
        <taxon>Eubrachyura</taxon>
        <taxon>Portunoidea</taxon>
        <taxon>Portunidae</taxon>
        <taxon>Portuninae</taxon>
        <taxon>Portunus</taxon>
    </lineage>
</organism>
<proteinExistence type="predicted"/>
<sequence>MALRHEYSAESTWSAFSFSTCSWKMRMWSMKATTLSAAMGEACRPAAARSGATCRGMEHWEAFSTNSSDQTSRSSATWSVTCSSGKKGMFLAQPTAEKRRREASSQMLSTPMMLLAFMHWP</sequence>
<comment type="caution">
    <text evidence="1">The sequence shown here is derived from an EMBL/GenBank/DDBJ whole genome shotgun (WGS) entry which is preliminary data.</text>
</comment>
<evidence type="ECO:0000313" key="2">
    <source>
        <dbReference type="Proteomes" id="UP000324222"/>
    </source>
</evidence>
<accession>A0A5B7GPR6</accession>
<dbReference type="EMBL" id="VSRR010016190">
    <property type="protein sequence ID" value="MPC59028.1"/>
    <property type="molecule type" value="Genomic_DNA"/>
</dbReference>
<evidence type="ECO:0000313" key="1">
    <source>
        <dbReference type="EMBL" id="MPC59028.1"/>
    </source>
</evidence>
<reference evidence="1 2" key="1">
    <citation type="submission" date="2019-05" db="EMBL/GenBank/DDBJ databases">
        <title>Another draft genome of Portunus trituberculatus and its Hox gene families provides insights of decapod evolution.</title>
        <authorList>
            <person name="Jeong J.-H."/>
            <person name="Song I."/>
            <person name="Kim S."/>
            <person name="Choi T."/>
            <person name="Kim D."/>
            <person name="Ryu S."/>
            <person name="Kim W."/>
        </authorList>
    </citation>
    <scope>NUCLEOTIDE SEQUENCE [LARGE SCALE GENOMIC DNA]</scope>
    <source>
        <tissue evidence="1">Muscle</tissue>
    </source>
</reference>
<keyword evidence="2" id="KW-1185">Reference proteome</keyword>
<dbReference type="Proteomes" id="UP000324222">
    <property type="component" value="Unassembled WGS sequence"/>
</dbReference>
<dbReference type="AlphaFoldDB" id="A0A5B7GPR6"/>
<name>A0A5B7GPR6_PORTR</name>
<protein>
    <submittedName>
        <fullName evidence="1">Uncharacterized protein</fullName>
    </submittedName>
</protein>